<evidence type="ECO:0000313" key="1">
    <source>
        <dbReference type="EMBL" id="KVH91303.1"/>
    </source>
</evidence>
<proteinExistence type="predicted"/>
<organism evidence="1 2">
    <name type="scientific">Cynara cardunculus var. scolymus</name>
    <name type="common">Globe artichoke</name>
    <name type="synonym">Cynara scolymus</name>
    <dbReference type="NCBI Taxonomy" id="59895"/>
    <lineage>
        <taxon>Eukaryota</taxon>
        <taxon>Viridiplantae</taxon>
        <taxon>Streptophyta</taxon>
        <taxon>Embryophyta</taxon>
        <taxon>Tracheophyta</taxon>
        <taxon>Spermatophyta</taxon>
        <taxon>Magnoliopsida</taxon>
        <taxon>eudicotyledons</taxon>
        <taxon>Gunneridae</taxon>
        <taxon>Pentapetalae</taxon>
        <taxon>asterids</taxon>
        <taxon>campanulids</taxon>
        <taxon>Asterales</taxon>
        <taxon>Asteraceae</taxon>
        <taxon>Carduoideae</taxon>
        <taxon>Cardueae</taxon>
        <taxon>Carduinae</taxon>
        <taxon>Cynara</taxon>
    </lineage>
</organism>
<dbReference type="Proteomes" id="UP000243975">
    <property type="component" value="Unassembled WGS sequence"/>
</dbReference>
<dbReference type="AlphaFoldDB" id="A0A103XID2"/>
<name>A0A103XID2_CYNCS</name>
<gene>
    <name evidence="1" type="ORF">Ccrd_006679</name>
</gene>
<evidence type="ECO:0000313" key="2">
    <source>
        <dbReference type="Proteomes" id="UP000243975"/>
    </source>
</evidence>
<protein>
    <submittedName>
        <fullName evidence="1">Uncharacterized protein</fullName>
    </submittedName>
</protein>
<dbReference type="Gramene" id="KVH91303">
    <property type="protein sequence ID" value="KVH91303"/>
    <property type="gene ID" value="Ccrd_006679"/>
</dbReference>
<comment type="caution">
    <text evidence="1">The sequence shown here is derived from an EMBL/GenBank/DDBJ whole genome shotgun (WGS) entry which is preliminary data.</text>
</comment>
<accession>A0A103XID2</accession>
<dbReference type="EMBL" id="LEKV01005053">
    <property type="protein sequence ID" value="KVH91303.1"/>
    <property type="molecule type" value="Genomic_DNA"/>
</dbReference>
<reference evidence="1 2" key="1">
    <citation type="journal article" date="2016" name="Sci. Rep.">
        <title>The genome sequence of the outbreeding globe artichoke constructed de novo incorporating a phase-aware low-pass sequencing strategy of F1 progeny.</title>
        <authorList>
            <person name="Scaglione D."/>
            <person name="Reyes-Chin-Wo S."/>
            <person name="Acquadro A."/>
            <person name="Froenicke L."/>
            <person name="Portis E."/>
            <person name="Beitel C."/>
            <person name="Tirone M."/>
            <person name="Mauro R."/>
            <person name="Lo Monaco A."/>
            <person name="Mauromicale G."/>
            <person name="Faccioli P."/>
            <person name="Cattivelli L."/>
            <person name="Rieseberg L."/>
            <person name="Michelmore R."/>
            <person name="Lanteri S."/>
        </authorList>
    </citation>
    <scope>NUCLEOTIDE SEQUENCE [LARGE SCALE GENOMIC DNA]</scope>
    <source>
        <strain evidence="1">2C</strain>
    </source>
</reference>
<sequence>MRGEIEASSGVRILLFDDFYMVSEPHTLCWIYSCCGCEKLFVAKIDLKLQCCSRSGSFIQIPLFRS</sequence>
<keyword evidence="2" id="KW-1185">Reference proteome</keyword>